<dbReference type="RefSeq" id="WP_183671670.1">
    <property type="nucleotide sequence ID" value="NZ_BMPB01000008.1"/>
</dbReference>
<proteinExistence type="predicted"/>
<dbReference type="SUPFAM" id="SSF103515">
    <property type="entry name" value="Autotransporter"/>
    <property type="match status" value="1"/>
</dbReference>
<sequence length="219" mass="24645">MKKNIFILFLLLLIIPTVSGQQPQPSDVTARQTVAIAGQQSLNVSGEGSSVVPALQFAVKTNVLYDVTTSLNLGIEVALAPQWTLDISANYNPWKFGNGMRLKHWMVQPEARYWLREKFAGHFFGLNTQYADYNIGGIRFLSDNMQSHRYQGKLYSVGLSYGYQWHLSSHWSMEATVGLGWLHLDYDKYPCASCGTPLSVSKNYFGPTKAALSFIYFIK</sequence>
<comment type="caution">
    <text evidence="2">The sequence shown here is derived from an EMBL/GenBank/DDBJ whole genome shotgun (WGS) entry which is preliminary data.</text>
</comment>
<evidence type="ECO:0008006" key="4">
    <source>
        <dbReference type="Google" id="ProtNLM"/>
    </source>
</evidence>
<dbReference type="InterPro" id="IPR036709">
    <property type="entry name" value="Autotransporte_beta_dom_sf"/>
</dbReference>
<dbReference type="Pfam" id="PF12099">
    <property type="entry name" value="DUF3575"/>
    <property type="match status" value="1"/>
</dbReference>
<organism evidence="2 3">
    <name type="scientific">Parabacteroides faecis</name>
    <dbReference type="NCBI Taxonomy" id="1217282"/>
    <lineage>
        <taxon>Bacteria</taxon>
        <taxon>Pseudomonadati</taxon>
        <taxon>Bacteroidota</taxon>
        <taxon>Bacteroidia</taxon>
        <taxon>Bacteroidales</taxon>
        <taxon>Tannerellaceae</taxon>
        <taxon>Parabacteroides</taxon>
    </lineage>
</organism>
<name>A0ABR6KQB1_9BACT</name>
<dbReference type="EMBL" id="JACHOC010000007">
    <property type="protein sequence ID" value="MBB4623676.1"/>
    <property type="molecule type" value="Genomic_DNA"/>
</dbReference>
<reference evidence="2 3" key="1">
    <citation type="submission" date="2020-08" db="EMBL/GenBank/DDBJ databases">
        <title>Genomic Encyclopedia of Type Strains, Phase IV (KMG-IV): sequencing the most valuable type-strain genomes for metagenomic binning, comparative biology and taxonomic classification.</title>
        <authorList>
            <person name="Goeker M."/>
        </authorList>
    </citation>
    <scope>NUCLEOTIDE SEQUENCE [LARGE SCALE GENOMIC DNA]</scope>
    <source>
        <strain evidence="2 3">DSM 102983</strain>
    </source>
</reference>
<protein>
    <recommendedName>
        <fullName evidence="4">DUF3575 domain-containing protein</fullName>
    </recommendedName>
</protein>
<dbReference type="Gene3D" id="2.40.128.130">
    <property type="entry name" value="Autotransporter beta-domain"/>
    <property type="match status" value="1"/>
</dbReference>
<dbReference type="Proteomes" id="UP000533637">
    <property type="component" value="Unassembled WGS sequence"/>
</dbReference>
<evidence type="ECO:0000313" key="3">
    <source>
        <dbReference type="Proteomes" id="UP000533637"/>
    </source>
</evidence>
<accession>A0ABR6KQB1</accession>
<gene>
    <name evidence="2" type="ORF">GGQ57_003592</name>
</gene>
<feature type="chain" id="PRO_5045915623" description="DUF3575 domain-containing protein" evidence="1">
    <location>
        <begin position="21"/>
        <end position="219"/>
    </location>
</feature>
<evidence type="ECO:0000256" key="1">
    <source>
        <dbReference type="SAM" id="SignalP"/>
    </source>
</evidence>
<keyword evidence="3" id="KW-1185">Reference proteome</keyword>
<evidence type="ECO:0000313" key="2">
    <source>
        <dbReference type="EMBL" id="MBB4623676.1"/>
    </source>
</evidence>
<dbReference type="InterPro" id="IPR021958">
    <property type="entry name" value="DUF3575"/>
</dbReference>
<keyword evidence="1" id="KW-0732">Signal</keyword>
<feature type="signal peptide" evidence="1">
    <location>
        <begin position="1"/>
        <end position="20"/>
    </location>
</feature>